<evidence type="ECO:0000313" key="1">
    <source>
        <dbReference type="EMBL" id="KAL2038537.1"/>
    </source>
</evidence>
<keyword evidence="2" id="KW-1185">Reference proteome</keyword>
<comment type="caution">
    <text evidence="1">The sequence shown here is derived from an EMBL/GenBank/DDBJ whole genome shotgun (WGS) entry which is preliminary data.</text>
</comment>
<evidence type="ECO:0000313" key="2">
    <source>
        <dbReference type="Proteomes" id="UP001590950"/>
    </source>
</evidence>
<accession>A0ABR4A2D9</accession>
<proteinExistence type="predicted"/>
<dbReference type="EMBL" id="JBEFKJ010000032">
    <property type="protein sequence ID" value="KAL2038537.1"/>
    <property type="molecule type" value="Genomic_DNA"/>
</dbReference>
<dbReference type="Proteomes" id="UP001590950">
    <property type="component" value="Unassembled WGS sequence"/>
</dbReference>
<protein>
    <submittedName>
        <fullName evidence="1">Uncharacterized protein</fullName>
    </submittedName>
</protein>
<gene>
    <name evidence="1" type="ORF">N7G274_008876</name>
</gene>
<organism evidence="1 2">
    <name type="scientific">Stereocaulon virgatum</name>
    <dbReference type="NCBI Taxonomy" id="373712"/>
    <lineage>
        <taxon>Eukaryota</taxon>
        <taxon>Fungi</taxon>
        <taxon>Dikarya</taxon>
        <taxon>Ascomycota</taxon>
        <taxon>Pezizomycotina</taxon>
        <taxon>Lecanoromycetes</taxon>
        <taxon>OSLEUM clade</taxon>
        <taxon>Lecanoromycetidae</taxon>
        <taxon>Lecanorales</taxon>
        <taxon>Lecanorineae</taxon>
        <taxon>Stereocaulaceae</taxon>
        <taxon>Stereocaulon</taxon>
    </lineage>
</organism>
<reference evidence="1 2" key="1">
    <citation type="submission" date="2024-09" db="EMBL/GenBank/DDBJ databases">
        <title>Rethinking Asexuality: The Enigmatic Case of Functional Sexual Genes in Lepraria (Stereocaulaceae).</title>
        <authorList>
            <person name="Doellman M."/>
            <person name="Sun Y."/>
            <person name="Barcenas-Pena A."/>
            <person name="Lumbsch H.T."/>
            <person name="Grewe F."/>
        </authorList>
    </citation>
    <scope>NUCLEOTIDE SEQUENCE [LARGE SCALE GENOMIC DNA]</scope>
    <source>
        <strain evidence="1 2">Mercado 3170</strain>
    </source>
</reference>
<sequence length="105" mass="11285">MALKALAARPIAYPQMCHIAENTMFSVYSSLEVLLGNDSDILVDGLLLDARLRGNENISIQCRECSTSVLLTRSLLSFELACSVSNRIADSGGSTASMSACTWHS</sequence>
<name>A0ABR4A2D9_9LECA</name>